<reference evidence="4 5" key="1">
    <citation type="journal article" date="2020" name="Fungal Divers.">
        <title>Resolving the Mortierellaceae phylogeny through synthesis of multi-gene phylogenetics and phylogenomics.</title>
        <authorList>
            <person name="Vandepol N."/>
            <person name="Liber J."/>
            <person name="Desiro A."/>
            <person name="Na H."/>
            <person name="Kennedy M."/>
            <person name="Barry K."/>
            <person name="Grigoriev I.V."/>
            <person name="Miller A.N."/>
            <person name="O'Donnell K."/>
            <person name="Stajich J.E."/>
            <person name="Bonito G."/>
        </authorList>
    </citation>
    <scope>NUCLEOTIDE SEQUENCE [LARGE SCALE GENOMIC DNA]</scope>
    <source>
        <strain evidence="4 5">AD045</strain>
    </source>
</reference>
<evidence type="ECO:0000313" key="4">
    <source>
        <dbReference type="EMBL" id="KAG0284249.1"/>
    </source>
</evidence>
<dbReference type="InterPro" id="IPR013256">
    <property type="entry name" value="Chromatin_SPT2"/>
</dbReference>
<sequence length="562" mass="64851">MHVCVMQDYEFEELRKVGTKNSRVIELELQKKQQQVDYEAKQRRKEEEATRRRKEEETRRILQRDLERKKAEEDKRLREIAIQLKAKERAREREREAEREKEYQEKARKQQARAAAGGGGSSSGNGPTYSRSKHVFSGASSGSRSYEASKPAPKKQDYSFDQLQKIAAHGGRTNGSDERGRSGDRNGDRHDDRSSSSYSASRLAAVEKLKVNRGFSPERALSMAQSFNGTKIAKKPPVKRNTAPKPMFPNMRVPTSSVNHVRDAGLKAIRDGPIALGTTKRDRRTYEEVSAQLRDNGSHKEERDRKMRMLEEERQRKAQQRDKAIQAAKLSRALMSDDAQETDRLRKEAIGGRGGSRSRSRSPVPSSRRRSRSRSPTRKRRSVSPPAKKRSYSPEYRKRSPSPRRKRSVSPVKRKNMPDKDRARSRDREYERDRDRDRDRDRAGPNKSKLGNGSSSASKRRVSRSPSPRPTKKRSKGPFDDEEDFSVSSVIGSLFGTRYRSRAANEDLSDDDMEARPDEVFREEARSARIAKKEDEMEAEMERQQAERARKRKMERERRERS</sequence>
<feature type="region of interest" description="Disordered" evidence="3">
    <location>
        <begin position="226"/>
        <end position="255"/>
    </location>
</feature>
<feature type="compositionally biased region" description="Basic residues" evidence="3">
    <location>
        <begin position="399"/>
        <end position="415"/>
    </location>
</feature>
<evidence type="ECO:0000256" key="2">
    <source>
        <dbReference type="ARBA" id="ARBA00023054"/>
    </source>
</evidence>
<evidence type="ECO:0000256" key="3">
    <source>
        <dbReference type="SAM" id="MobiDB-lite"/>
    </source>
</evidence>
<feature type="compositionally biased region" description="Basic and acidic residues" evidence="3">
    <location>
        <begin position="296"/>
        <end position="324"/>
    </location>
</feature>
<dbReference type="Proteomes" id="UP001194696">
    <property type="component" value="Unassembled WGS sequence"/>
</dbReference>
<dbReference type="Pfam" id="PF08243">
    <property type="entry name" value="SPT2"/>
    <property type="match status" value="1"/>
</dbReference>
<feature type="compositionally biased region" description="Basic and acidic residues" evidence="3">
    <location>
        <begin position="175"/>
        <end position="194"/>
    </location>
</feature>
<evidence type="ECO:0000256" key="1">
    <source>
        <dbReference type="ARBA" id="ARBA00006461"/>
    </source>
</evidence>
<feature type="compositionally biased region" description="Basic and acidic residues" evidence="3">
    <location>
        <begin position="38"/>
        <end position="108"/>
    </location>
</feature>
<feature type="compositionally biased region" description="Basic and acidic residues" evidence="3">
    <location>
        <begin position="514"/>
        <end position="562"/>
    </location>
</feature>
<keyword evidence="2" id="KW-0175">Coiled coil</keyword>
<comment type="similarity">
    <text evidence="1">Belongs to the SPT2 family.</text>
</comment>
<feature type="compositionally biased region" description="Basic and acidic residues" evidence="3">
    <location>
        <begin position="416"/>
        <end position="444"/>
    </location>
</feature>
<accession>A0ABQ7JSS4</accession>
<feature type="region of interest" description="Disordered" evidence="3">
    <location>
        <begin position="280"/>
        <end position="562"/>
    </location>
</feature>
<organism evidence="4 5">
    <name type="scientific">Linnemannia gamsii</name>
    <dbReference type="NCBI Taxonomy" id="64522"/>
    <lineage>
        <taxon>Eukaryota</taxon>
        <taxon>Fungi</taxon>
        <taxon>Fungi incertae sedis</taxon>
        <taxon>Mucoromycota</taxon>
        <taxon>Mortierellomycotina</taxon>
        <taxon>Mortierellomycetes</taxon>
        <taxon>Mortierellales</taxon>
        <taxon>Mortierellaceae</taxon>
        <taxon>Linnemannia</taxon>
    </lineage>
</organism>
<comment type="caution">
    <text evidence="4">The sequence shown here is derived from an EMBL/GenBank/DDBJ whole genome shotgun (WGS) entry which is preliminary data.</text>
</comment>
<gene>
    <name evidence="4" type="ORF">BGZ96_011361</name>
</gene>
<dbReference type="SMART" id="SM00784">
    <property type="entry name" value="SPT2"/>
    <property type="match status" value="1"/>
</dbReference>
<name>A0ABQ7JSS4_9FUNG</name>
<evidence type="ECO:0000313" key="5">
    <source>
        <dbReference type="Proteomes" id="UP001194696"/>
    </source>
</evidence>
<proteinExistence type="inferred from homology"/>
<feature type="compositionally biased region" description="Basic residues" evidence="3">
    <location>
        <begin position="367"/>
        <end position="391"/>
    </location>
</feature>
<dbReference type="EMBL" id="JAAAIM010000794">
    <property type="protein sequence ID" value="KAG0284249.1"/>
    <property type="molecule type" value="Genomic_DNA"/>
</dbReference>
<keyword evidence="5" id="KW-1185">Reference proteome</keyword>
<protein>
    <submittedName>
        <fullName evidence="4">Uncharacterized protein</fullName>
    </submittedName>
</protein>
<feature type="region of interest" description="Disordered" evidence="3">
    <location>
        <begin position="35"/>
        <end position="203"/>
    </location>
</feature>
<feature type="compositionally biased region" description="Basic and acidic residues" evidence="3">
    <location>
        <begin position="341"/>
        <end position="350"/>
    </location>
</feature>